<dbReference type="EMBL" id="BMWD01000041">
    <property type="protein sequence ID" value="GGX94456.1"/>
    <property type="molecule type" value="Genomic_DNA"/>
</dbReference>
<reference evidence="2" key="2">
    <citation type="submission" date="2020-09" db="EMBL/GenBank/DDBJ databases">
        <authorList>
            <person name="Sun Q."/>
            <person name="Ohkuma M."/>
        </authorList>
    </citation>
    <scope>NUCLEOTIDE SEQUENCE</scope>
    <source>
        <strain evidence="2">JCM 4956</strain>
    </source>
</reference>
<keyword evidence="3" id="KW-1185">Reference proteome</keyword>
<evidence type="ECO:0000313" key="3">
    <source>
        <dbReference type="Proteomes" id="UP000645555"/>
    </source>
</evidence>
<organism evidence="2 3">
    <name type="scientific">Streptomyces fructofermentans</name>
    <dbReference type="NCBI Taxonomy" id="152141"/>
    <lineage>
        <taxon>Bacteria</taxon>
        <taxon>Bacillati</taxon>
        <taxon>Actinomycetota</taxon>
        <taxon>Actinomycetes</taxon>
        <taxon>Kitasatosporales</taxon>
        <taxon>Streptomycetaceae</taxon>
        <taxon>Streptomyces</taxon>
    </lineage>
</organism>
<sequence>MNGQAGRTAGGAAGCACRAVPVPRKEDGSREGGSLEGGSQGAWGRAAASVVAGVPDKGGALSGRGCGGGFRRP</sequence>
<evidence type="ECO:0000313" key="2">
    <source>
        <dbReference type="EMBL" id="GGX94456.1"/>
    </source>
</evidence>
<accession>A0A918NTD7</accession>
<dbReference type="Proteomes" id="UP000645555">
    <property type="component" value="Unassembled WGS sequence"/>
</dbReference>
<name>A0A918NTD7_9ACTN</name>
<protein>
    <submittedName>
        <fullName evidence="2">Uncharacterized protein</fullName>
    </submittedName>
</protein>
<evidence type="ECO:0000256" key="1">
    <source>
        <dbReference type="SAM" id="MobiDB-lite"/>
    </source>
</evidence>
<comment type="caution">
    <text evidence="2">The sequence shown here is derived from an EMBL/GenBank/DDBJ whole genome shotgun (WGS) entry which is preliminary data.</text>
</comment>
<feature type="compositionally biased region" description="Gly residues" evidence="1">
    <location>
        <begin position="60"/>
        <end position="73"/>
    </location>
</feature>
<dbReference type="AlphaFoldDB" id="A0A918NTD7"/>
<gene>
    <name evidence="2" type="ORF">GCM10010515_71660</name>
</gene>
<reference evidence="2" key="1">
    <citation type="journal article" date="2014" name="Int. J. Syst. Evol. Microbiol.">
        <title>Complete genome sequence of Corynebacterium casei LMG S-19264T (=DSM 44701T), isolated from a smear-ripened cheese.</title>
        <authorList>
            <consortium name="US DOE Joint Genome Institute (JGI-PGF)"/>
            <person name="Walter F."/>
            <person name="Albersmeier A."/>
            <person name="Kalinowski J."/>
            <person name="Ruckert C."/>
        </authorList>
    </citation>
    <scope>NUCLEOTIDE SEQUENCE</scope>
    <source>
        <strain evidence="2">JCM 4956</strain>
    </source>
</reference>
<feature type="region of interest" description="Disordered" evidence="1">
    <location>
        <begin position="1"/>
        <end position="73"/>
    </location>
</feature>
<proteinExistence type="predicted"/>